<keyword evidence="3" id="KW-0812">Transmembrane</keyword>
<dbReference type="PANTHER" id="PTHR36842">
    <property type="entry name" value="PROTEIN TOLB HOMOLOG"/>
    <property type="match status" value="1"/>
</dbReference>
<keyword evidence="5" id="KW-1185">Reference proteome</keyword>
<feature type="compositionally biased region" description="Basic and acidic residues" evidence="2">
    <location>
        <begin position="1"/>
        <end position="15"/>
    </location>
</feature>
<evidence type="ECO:0000313" key="4">
    <source>
        <dbReference type="EMBL" id="RZU35532.1"/>
    </source>
</evidence>
<feature type="transmembrane region" description="Helical" evidence="3">
    <location>
        <begin position="41"/>
        <end position="59"/>
    </location>
</feature>
<dbReference type="EMBL" id="SHKW01000002">
    <property type="protein sequence ID" value="RZU35532.1"/>
    <property type="molecule type" value="Genomic_DNA"/>
</dbReference>
<evidence type="ECO:0000256" key="1">
    <source>
        <dbReference type="ARBA" id="ARBA00009820"/>
    </source>
</evidence>
<keyword evidence="3" id="KW-1133">Transmembrane helix</keyword>
<dbReference type="Gene3D" id="2.120.10.30">
    <property type="entry name" value="TolB, C-terminal domain"/>
    <property type="match status" value="3"/>
</dbReference>
<sequence>MPTGHQFDKTGRLPPEDVGAVRNEVPSTAALSPSQRRRKSVIVVLAAIAVVAVSVVISSRRHPPRESNAVRLSLGLPPGITLHRNWHPFEYMALSPDGEMLAFAASDASGQSSLWFRELSSSEPRKMEQTEGALFPFWSPDSRFIGFWASGKLQKIGRSGGTPEVIFSVAEVAQGTWGPDGTILFARTVNSPIFRVSRDGAKATPVTSLLPGQVSQMWVQFLPDGKQFIYLARTSLTADDPHAKVYAQRLDGDAPTEIVTTPHRPVVADEYLLFIQQQNLYAQRMEWNSLRRIGEPLLVARNVAASPAYLGSSEFAASQNGVLIYGTAEGFPVYQLRWYARDGATVGGVDPVVDYQQFTLSPDGKHLALNSFQQHATGSLWLIDIGTNTTTPLTVDPHAQSDPVWSPDSRYVAFNLMPNGGSDPPFLVAKIEVGKQQLEPIYGDNGTHWVEDWSPDGKFLLTHDTRTLSVLPLTGDRRPQPVYSSSSLKDEFHLSPDGRLIAYDELRDGRWDVFVASFPAFEDIKQVSPAGGAQPRWRGDGRELFYISNDGEMISVTLERGSLVKIGAPRKLFDTGLVPDATVNQYAVTPDGLKFLVLQPRKGYLESYSVILNWPATLKTSQN</sequence>
<name>A0A4Q7YDV9_9BACT</name>
<comment type="similarity">
    <text evidence="1">Belongs to the TolB family.</text>
</comment>
<keyword evidence="3" id="KW-0472">Membrane</keyword>
<feature type="region of interest" description="Disordered" evidence="2">
    <location>
        <begin position="1"/>
        <end position="20"/>
    </location>
</feature>
<dbReference type="AlphaFoldDB" id="A0A4Q7YDV9"/>
<dbReference type="PANTHER" id="PTHR36842:SF1">
    <property type="entry name" value="PROTEIN TOLB"/>
    <property type="match status" value="1"/>
</dbReference>
<dbReference type="InterPro" id="IPR011042">
    <property type="entry name" value="6-blade_b-propeller_TolB-like"/>
</dbReference>
<dbReference type="RefSeq" id="WP_130423843.1">
    <property type="nucleotide sequence ID" value="NZ_SHKW01000002.1"/>
</dbReference>
<evidence type="ECO:0000256" key="2">
    <source>
        <dbReference type="SAM" id="MobiDB-lite"/>
    </source>
</evidence>
<dbReference type="Proteomes" id="UP000292958">
    <property type="component" value="Unassembled WGS sequence"/>
</dbReference>
<organism evidence="4 5">
    <name type="scientific">Edaphobacter modestus</name>
    <dbReference type="NCBI Taxonomy" id="388466"/>
    <lineage>
        <taxon>Bacteria</taxon>
        <taxon>Pseudomonadati</taxon>
        <taxon>Acidobacteriota</taxon>
        <taxon>Terriglobia</taxon>
        <taxon>Terriglobales</taxon>
        <taxon>Acidobacteriaceae</taxon>
        <taxon>Edaphobacter</taxon>
    </lineage>
</organism>
<accession>A0A4Q7YDV9</accession>
<comment type="caution">
    <text evidence="4">The sequence shown here is derived from an EMBL/GenBank/DDBJ whole genome shotgun (WGS) entry which is preliminary data.</text>
</comment>
<evidence type="ECO:0000313" key="5">
    <source>
        <dbReference type="Proteomes" id="UP000292958"/>
    </source>
</evidence>
<dbReference type="InterPro" id="IPR011659">
    <property type="entry name" value="WD40"/>
</dbReference>
<reference evidence="4 5" key="1">
    <citation type="submission" date="2019-02" db="EMBL/GenBank/DDBJ databases">
        <title>Genomic Encyclopedia of Archaeal and Bacterial Type Strains, Phase II (KMG-II): from individual species to whole genera.</title>
        <authorList>
            <person name="Goeker M."/>
        </authorList>
    </citation>
    <scope>NUCLEOTIDE SEQUENCE [LARGE SCALE GENOMIC DNA]</scope>
    <source>
        <strain evidence="4 5">DSM 18101</strain>
    </source>
</reference>
<protein>
    <submittedName>
        <fullName evidence="4">WD40 repeat protein</fullName>
    </submittedName>
</protein>
<proteinExistence type="inferred from homology"/>
<evidence type="ECO:0000256" key="3">
    <source>
        <dbReference type="SAM" id="Phobius"/>
    </source>
</evidence>
<gene>
    <name evidence="4" type="ORF">BDD14_5595</name>
</gene>
<dbReference type="Pfam" id="PF07676">
    <property type="entry name" value="PD40"/>
    <property type="match status" value="1"/>
</dbReference>
<dbReference type="SUPFAM" id="SSF82171">
    <property type="entry name" value="DPP6 N-terminal domain-like"/>
    <property type="match status" value="2"/>
</dbReference>
<dbReference type="OrthoDB" id="101360at2"/>